<proteinExistence type="predicted"/>
<organism evidence="1 2">
    <name type="scientific">Candidatus Harrisonbacteria bacterium CG10_big_fil_rev_8_21_14_0_10_45_28</name>
    <dbReference type="NCBI Taxonomy" id="1974586"/>
    <lineage>
        <taxon>Bacteria</taxon>
        <taxon>Candidatus Harrisoniibacteriota</taxon>
    </lineage>
</organism>
<dbReference type="Gene3D" id="3.40.50.1000">
    <property type="entry name" value="HAD superfamily/HAD-like"/>
    <property type="match status" value="1"/>
</dbReference>
<sequence>MSIVLKPTFACFDIDGTIFRNSLFIELHWKMVRRGLIPRNSIEKLDKAYWNWVKREGCYDDYLAEVVDNFHTYMKGITEQEMRDGVKKVIQAQSKIVYRYTRALIKSLSKTHTLIAISGSPAFIAEEFASFWGFDLVLGTKYEVKDKKYTGEVLDTPVDNKKKALSELIKKHGLKVKDSIAVGDTESDIGMLELVEKPIAFNPTSKLYSEAKKNNWLVVVERKDQVYEIKNNEVN</sequence>
<dbReference type="Proteomes" id="UP000230903">
    <property type="component" value="Unassembled WGS sequence"/>
</dbReference>
<dbReference type="Pfam" id="PF12710">
    <property type="entry name" value="HAD"/>
    <property type="match status" value="1"/>
</dbReference>
<evidence type="ECO:0000313" key="1">
    <source>
        <dbReference type="EMBL" id="PIR87594.1"/>
    </source>
</evidence>
<name>A0A2H0UMG0_9BACT</name>
<dbReference type="PANTHER" id="PTHR43344">
    <property type="entry name" value="PHOSPHOSERINE PHOSPHATASE"/>
    <property type="match status" value="1"/>
</dbReference>
<dbReference type="NCBIfam" id="TIGR01488">
    <property type="entry name" value="HAD-SF-IB"/>
    <property type="match status" value="1"/>
</dbReference>
<dbReference type="InterPro" id="IPR006385">
    <property type="entry name" value="HAD_hydro_SerB1"/>
</dbReference>
<dbReference type="EMBL" id="PFBC01000058">
    <property type="protein sequence ID" value="PIR87594.1"/>
    <property type="molecule type" value="Genomic_DNA"/>
</dbReference>
<dbReference type="InterPro" id="IPR050582">
    <property type="entry name" value="HAD-like_SerB"/>
</dbReference>
<dbReference type="Gene3D" id="1.20.1440.100">
    <property type="entry name" value="SG protein - dephosphorylation function"/>
    <property type="match status" value="1"/>
</dbReference>
<gene>
    <name evidence="1" type="ORF">COU10_03795</name>
</gene>
<dbReference type="InterPro" id="IPR036412">
    <property type="entry name" value="HAD-like_sf"/>
</dbReference>
<dbReference type="SUPFAM" id="SSF56784">
    <property type="entry name" value="HAD-like"/>
    <property type="match status" value="1"/>
</dbReference>
<accession>A0A2H0UMG0</accession>
<dbReference type="InterPro" id="IPR023214">
    <property type="entry name" value="HAD_sf"/>
</dbReference>
<reference evidence="2" key="1">
    <citation type="submission" date="2017-09" db="EMBL/GenBank/DDBJ databases">
        <title>Depth-based differentiation of microbial function through sediment-hosted aquifers and enrichment of novel symbionts in the deep terrestrial subsurface.</title>
        <authorList>
            <person name="Probst A.J."/>
            <person name="Ladd B."/>
            <person name="Jarett J.K."/>
            <person name="Geller-Mcgrath D.E."/>
            <person name="Sieber C.M.K."/>
            <person name="Emerson J.B."/>
            <person name="Anantharaman K."/>
            <person name="Thomas B.C."/>
            <person name="Malmstrom R."/>
            <person name="Stieglmeier M."/>
            <person name="Klingl A."/>
            <person name="Woyke T."/>
            <person name="Ryan C.M."/>
            <person name="Banfield J.F."/>
        </authorList>
    </citation>
    <scope>NUCLEOTIDE SEQUENCE [LARGE SCALE GENOMIC DNA]</scope>
</reference>
<comment type="caution">
    <text evidence="1">The sequence shown here is derived from an EMBL/GenBank/DDBJ whole genome shotgun (WGS) entry which is preliminary data.</text>
</comment>
<dbReference type="GO" id="GO:0016787">
    <property type="term" value="F:hydrolase activity"/>
    <property type="evidence" value="ECO:0007669"/>
    <property type="project" value="UniProtKB-KW"/>
</dbReference>
<keyword evidence="1" id="KW-0378">Hydrolase</keyword>
<evidence type="ECO:0000313" key="2">
    <source>
        <dbReference type="Proteomes" id="UP000230903"/>
    </source>
</evidence>
<dbReference type="NCBIfam" id="TIGR01490">
    <property type="entry name" value="HAD-SF-IB-hyp1"/>
    <property type="match status" value="1"/>
</dbReference>
<protein>
    <submittedName>
        <fullName evidence="1">HAD-IB family hydrolase</fullName>
    </submittedName>
</protein>
<dbReference type="AlphaFoldDB" id="A0A2H0UMG0"/>